<reference evidence="3" key="1">
    <citation type="journal article" date="2015" name="Nature">
        <title>Complex archaea that bridge the gap between prokaryotes and eukaryotes.</title>
        <authorList>
            <person name="Spang A."/>
            <person name="Saw J.H."/>
            <person name="Jorgensen S.L."/>
            <person name="Zaremba-Niedzwiedzka K."/>
            <person name="Martijn J."/>
            <person name="Lind A.E."/>
            <person name="van Eijk R."/>
            <person name="Schleper C."/>
            <person name="Guy L."/>
            <person name="Ettema T.J."/>
        </authorList>
    </citation>
    <scope>NUCLEOTIDE SEQUENCE</scope>
</reference>
<comment type="caution">
    <text evidence="3">The sequence shown here is derived from an EMBL/GenBank/DDBJ whole genome shotgun (WGS) entry which is preliminary data.</text>
</comment>
<sequence>MGPLGAQDMWVGEDVHVDIPGGDRRNRKRQGIGVAPSVHKALDCPDGEHTHDRFDYCHPEKRKHRKPGGAPKEQRPYPPSRTIKQKFQAAFRAYMHERDRAKNMVLHERYKQLRALYNLARQWESSPEGQEWINREKVTRAKGQGLKSREHYEAKAAALEEKKAQLDEEHERLWAKYRITRGSDRQHYYTELRENVKKLKAVQAGIARARAMSTLGFAREWTGIIQEIAGGVEPQISAIRTGSRAFAHYSLDNGIIGISDRALEILEKVRNDPDI</sequence>
<organism evidence="3">
    <name type="scientific">marine sediment metagenome</name>
    <dbReference type="NCBI Taxonomy" id="412755"/>
    <lineage>
        <taxon>unclassified sequences</taxon>
        <taxon>metagenomes</taxon>
        <taxon>ecological metagenomes</taxon>
    </lineage>
</organism>
<evidence type="ECO:0000313" key="3">
    <source>
        <dbReference type="EMBL" id="KKL13959.1"/>
    </source>
</evidence>
<protein>
    <submittedName>
        <fullName evidence="3">Uncharacterized protein</fullName>
    </submittedName>
</protein>
<feature type="coiled-coil region" evidence="1">
    <location>
        <begin position="149"/>
        <end position="176"/>
    </location>
</feature>
<keyword evidence="1" id="KW-0175">Coiled coil</keyword>
<proteinExistence type="predicted"/>
<dbReference type="AlphaFoldDB" id="A0A0F9AWJ4"/>
<evidence type="ECO:0000256" key="2">
    <source>
        <dbReference type="SAM" id="MobiDB-lite"/>
    </source>
</evidence>
<feature type="compositionally biased region" description="Basic and acidic residues" evidence="2">
    <location>
        <begin position="43"/>
        <end position="59"/>
    </location>
</feature>
<accession>A0A0F9AWJ4</accession>
<name>A0A0F9AWJ4_9ZZZZ</name>
<gene>
    <name evidence="3" type="ORF">LCGC14_2520540</name>
</gene>
<feature type="region of interest" description="Disordered" evidence="2">
    <location>
        <begin position="43"/>
        <end position="80"/>
    </location>
</feature>
<evidence type="ECO:0000256" key="1">
    <source>
        <dbReference type="SAM" id="Coils"/>
    </source>
</evidence>
<dbReference type="EMBL" id="LAZR01040649">
    <property type="protein sequence ID" value="KKL13959.1"/>
    <property type="molecule type" value="Genomic_DNA"/>
</dbReference>
<feature type="non-terminal residue" evidence="3">
    <location>
        <position position="275"/>
    </location>
</feature>